<evidence type="ECO:0000313" key="2">
    <source>
        <dbReference type="EMBL" id="EGX53988.1"/>
    </source>
</evidence>
<dbReference type="AlphaFoldDB" id="G1WZD6"/>
<proteinExistence type="predicted"/>
<sequence length="88" mass="9577">MCICMFGFGGSRMPKPPTAFSPFGGDHGKPRNGKRDAHGKPAWFIEDAPIFRPVPFTRVLGLGRASANAVLGFVHLIKRQAHGLYQQG</sequence>
<name>G1WZD6_ARTOA</name>
<organism evidence="2 3">
    <name type="scientific">Arthrobotrys oligospora (strain ATCC 24927 / CBS 115.81 / DSM 1491)</name>
    <name type="common">Nematode-trapping fungus</name>
    <name type="synonym">Didymozoophaga oligospora</name>
    <dbReference type="NCBI Taxonomy" id="756982"/>
    <lineage>
        <taxon>Eukaryota</taxon>
        <taxon>Fungi</taxon>
        <taxon>Dikarya</taxon>
        <taxon>Ascomycota</taxon>
        <taxon>Pezizomycotina</taxon>
        <taxon>Orbiliomycetes</taxon>
        <taxon>Orbiliales</taxon>
        <taxon>Orbiliaceae</taxon>
        <taxon>Orbilia</taxon>
        <taxon>Orbilia oligospora</taxon>
    </lineage>
</organism>
<keyword evidence="3" id="KW-1185">Reference proteome</keyword>
<dbReference type="GeneID" id="22888545"/>
<evidence type="ECO:0000256" key="1">
    <source>
        <dbReference type="SAM" id="MobiDB-lite"/>
    </source>
</evidence>
<comment type="caution">
    <text evidence="2">The sequence shown here is derived from an EMBL/GenBank/DDBJ whole genome shotgun (WGS) entry which is preliminary data.</text>
</comment>
<gene>
    <name evidence="2" type="ORF">AOL_s00004g647</name>
</gene>
<dbReference type="Proteomes" id="UP000008784">
    <property type="component" value="Unassembled WGS sequence"/>
</dbReference>
<feature type="compositionally biased region" description="Basic and acidic residues" evidence="1">
    <location>
        <begin position="26"/>
        <end position="39"/>
    </location>
</feature>
<dbReference type="RefSeq" id="XP_011117598.1">
    <property type="nucleotide sequence ID" value="XM_011119296.1"/>
</dbReference>
<feature type="region of interest" description="Disordered" evidence="1">
    <location>
        <begin position="17"/>
        <end position="39"/>
    </location>
</feature>
<evidence type="ECO:0000313" key="3">
    <source>
        <dbReference type="Proteomes" id="UP000008784"/>
    </source>
</evidence>
<protein>
    <submittedName>
        <fullName evidence="2">Uncharacterized protein</fullName>
    </submittedName>
</protein>
<accession>G1WZD6</accession>
<reference evidence="2 3" key="1">
    <citation type="journal article" date="2011" name="PLoS Pathog.">
        <title>Genomic and proteomic analyses of the fungus Arthrobotrys oligospora provide insights into nematode-trap formation.</title>
        <authorList>
            <person name="Yang J."/>
            <person name="Wang L."/>
            <person name="Ji X."/>
            <person name="Feng Y."/>
            <person name="Li X."/>
            <person name="Zou C."/>
            <person name="Xu J."/>
            <person name="Ren Y."/>
            <person name="Mi Q."/>
            <person name="Wu J."/>
            <person name="Liu S."/>
            <person name="Liu Y."/>
            <person name="Huang X."/>
            <person name="Wang H."/>
            <person name="Niu X."/>
            <person name="Li J."/>
            <person name="Liang L."/>
            <person name="Luo Y."/>
            <person name="Ji K."/>
            <person name="Zhou W."/>
            <person name="Yu Z."/>
            <person name="Li G."/>
            <person name="Liu Y."/>
            <person name="Li L."/>
            <person name="Qiao M."/>
            <person name="Feng L."/>
            <person name="Zhang K.-Q."/>
        </authorList>
    </citation>
    <scope>NUCLEOTIDE SEQUENCE [LARGE SCALE GENOMIC DNA]</scope>
    <source>
        <strain evidence="3">ATCC 24927 / CBS 115.81 / DSM 1491</strain>
    </source>
</reference>
<dbReference type="InParanoid" id="G1WZD6"/>
<dbReference type="EMBL" id="ADOT01000006">
    <property type="protein sequence ID" value="EGX53988.1"/>
    <property type="molecule type" value="Genomic_DNA"/>
</dbReference>
<dbReference type="HOGENOM" id="CLU_2468605_0_0_1"/>